<dbReference type="SUPFAM" id="SSF55469">
    <property type="entry name" value="FMN-dependent nitroreductase-like"/>
    <property type="match status" value="1"/>
</dbReference>
<dbReference type="STRING" id="1121883.SAMN02745226_00634"/>
<dbReference type="EMBL" id="FRDJ01000002">
    <property type="protein sequence ID" value="SHN54643.1"/>
    <property type="molecule type" value="Genomic_DNA"/>
</dbReference>
<evidence type="ECO:0000256" key="2">
    <source>
        <dbReference type="ARBA" id="ARBA00023002"/>
    </source>
</evidence>
<keyword evidence="5" id="KW-1185">Reference proteome</keyword>
<dbReference type="RefSeq" id="WP_072758216.1">
    <property type="nucleotide sequence ID" value="NZ_FRDJ01000002.1"/>
</dbReference>
<dbReference type="AlphaFoldDB" id="A0A1M7S880"/>
<evidence type="ECO:0000313" key="4">
    <source>
        <dbReference type="EMBL" id="SHN54643.1"/>
    </source>
</evidence>
<dbReference type="Pfam" id="PF00881">
    <property type="entry name" value="Nitroreductase"/>
    <property type="match status" value="1"/>
</dbReference>
<organism evidence="4 5">
    <name type="scientific">Fervidobacterium gondwanense DSM 13020</name>
    <dbReference type="NCBI Taxonomy" id="1121883"/>
    <lineage>
        <taxon>Bacteria</taxon>
        <taxon>Thermotogati</taxon>
        <taxon>Thermotogota</taxon>
        <taxon>Thermotogae</taxon>
        <taxon>Thermotogales</taxon>
        <taxon>Fervidobacteriaceae</taxon>
        <taxon>Fervidobacterium</taxon>
    </lineage>
</organism>
<comment type="similarity">
    <text evidence="1">Belongs to the nitroreductase family.</text>
</comment>
<protein>
    <submittedName>
        <fullName evidence="4">Nitroreductase</fullName>
    </submittedName>
</protein>
<sequence>MELRDVILQRRSIRQYKNETVPYEKLQEIAKYALLAPSGRNQKPVDIVIVTDKHVIEKIKKSREGAFSFLSTAPACFVIVADESSSTWISDASIVASYVQLLAVDYGLSSCWGHAHERYYNNLSVEAEIKNILHVPSNYRVLCVIGIGYADEEKPYHSLQEVDNRKMHTNQW</sequence>
<evidence type="ECO:0000259" key="3">
    <source>
        <dbReference type="Pfam" id="PF00881"/>
    </source>
</evidence>
<feature type="domain" description="Nitroreductase" evidence="3">
    <location>
        <begin position="7"/>
        <end position="149"/>
    </location>
</feature>
<proteinExistence type="inferred from homology"/>
<keyword evidence="2" id="KW-0560">Oxidoreductase</keyword>
<dbReference type="CDD" id="cd02151">
    <property type="entry name" value="nitroreductase"/>
    <property type="match status" value="1"/>
</dbReference>
<dbReference type="Gene3D" id="3.40.109.10">
    <property type="entry name" value="NADH Oxidase"/>
    <property type="match status" value="1"/>
</dbReference>
<accession>A0A1M7S880</accession>
<dbReference type="InterPro" id="IPR000415">
    <property type="entry name" value="Nitroreductase-like"/>
</dbReference>
<evidence type="ECO:0000313" key="5">
    <source>
        <dbReference type="Proteomes" id="UP000184207"/>
    </source>
</evidence>
<dbReference type="GO" id="GO:0016491">
    <property type="term" value="F:oxidoreductase activity"/>
    <property type="evidence" value="ECO:0007669"/>
    <property type="project" value="UniProtKB-KW"/>
</dbReference>
<gene>
    <name evidence="4" type="ORF">SAMN02745226_00634</name>
</gene>
<dbReference type="OrthoDB" id="9812105at2"/>
<dbReference type="Proteomes" id="UP000184207">
    <property type="component" value="Unassembled WGS sequence"/>
</dbReference>
<reference evidence="5" key="1">
    <citation type="submission" date="2016-12" db="EMBL/GenBank/DDBJ databases">
        <authorList>
            <person name="Varghese N."/>
            <person name="Submissions S."/>
        </authorList>
    </citation>
    <scope>NUCLEOTIDE SEQUENCE [LARGE SCALE GENOMIC DNA]</scope>
    <source>
        <strain evidence="5">DSM 13020</strain>
    </source>
</reference>
<dbReference type="PANTHER" id="PTHR43673">
    <property type="entry name" value="NAD(P)H NITROREDUCTASE YDGI-RELATED"/>
    <property type="match status" value="1"/>
</dbReference>
<dbReference type="PANTHER" id="PTHR43673:SF10">
    <property type="entry name" value="NADH DEHYDROGENASE_NAD(P)H NITROREDUCTASE XCC3605-RELATED"/>
    <property type="match status" value="1"/>
</dbReference>
<dbReference type="InterPro" id="IPR029479">
    <property type="entry name" value="Nitroreductase"/>
</dbReference>
<evidence type="ECO:0000256" key="1">
    <source>
        <dbReference type="ARBA" id="ARBA00007118"/>
    </source>
</evidence>
<name>A0A1M7S880_FERGO</name>